<gene>
    <name evidence="8" type="ORF">GCM10023175_05990</name>
</gene>
<dbReference type="SUPFAM" id="SSF53901">
    <property type="entry name" value="Thiolase-like"/>
    <property type="match status" value="2"/>
</dbReference>
<organism evidence="8 9">
    <name type="scientific">Pseudonocardia xishanensis</name>
    <dbReference type="NCBI Taxonomy" id="630995"/>
    <lineage>
        <taxon>Bacteria</taxon>
        <taxon>Bacillati</taxon>
        <taxon>Actinomycetota</taxon>
        <taxon>Actinomycetes</taxon>
        <taxon>Pseudonocardiales</taxon>
        <taxon>Pseudonocardiaceae</taxon>
        <taxon>Pseudonocardia</taxon>
    </lineage>
</organism>
<dbReference type="Gene3D" id="3.40.47.10">
    <property type="match status" value="1"/>
</dbReference>
<dbReference type="PANTHER" id="PTHR43853">
    <property type="entry name" value="3-KETOACYL-COA THIOLASE, PEROXISOMAL"/>
    <property type="match status" value="1"/>
</dbReference>
<evidence type="ECO:0000259" key="7">
    <source>
        <dbReference type="Pfam" id="PF02803"/>
    </source>
</evidence>
<accession>A0ABP8RG05</accession>
<protein>
    <submittedName>
        <fullName evidence="8">Thiolase family protein</fullName>
    </submittedName>
</protein>
<dbReference type="RefSeq" id="WP_345412400.1">
    <property type="nucleotide sequence ID" value="NZ_BAABGT010000012.1"/>
</dbReference>
<feature type="region of interest" description="Disordered" evidence="5">
    <location>
        <begin position="219"/>
        <end position="250"/>
    </location>
</feature>
<dbReference type="InterPro" id="IPR050215">
    <property type="entry name" value="Thiolase-like_sf_Thiolase"/>
</dbReference>
<dbReference type="InterPro" id="IPR020616">
    <property type="entry name" value="Thiolase_N"/>
</dbReference>
<evidence type="ECO:0000259" key="6">
    <source>
        <dbReference type="Pfam" id="PF00108"/>
    </source>
</evidence>
<name>A0ABP8RG05_9PSEU</name>
<dbReference type="PIRSF" id="PIRSF000429">
    <property type="entry name" value="Ac-CoA_Ac_transf"/>
    <property type="match status" value="1"/>
</dbReference>
<feature type="domain" description="Thiolase N-terminal" evidence="6">
    <location>
        <begin position="72"/>
        <end position="293"/>
    </location>
</feature>
<dbReference type="Proteomes" id="UP001501598">
    <property type="component" value="Unassembled WGS sequence"/>
</dbReference>
<dbReference type="InterPro" id="IPR002155">
    <property type="entry name" value="Thiolase"/>
</dbReference>
<keyword evidence="3 4" id="KW-0012">Acyltransferase</keyword>
<feature type="region of interest" description="Disordered" evidence="5">
    <location>
        <begin position="43"/>
        <end position="70"/>
    </location>
</feature>
<dbReference type="EMBL" id="BAABGT010000012">
    <property type="protein sequence ID" value="GAA4537438.1"/>
    <property type="molecule type" value="Genomic_DNA"/>
</dbReference>
<evidence type="ECO:0000313" key="8">
    <source>
        <dbReference type="EMBL" id="GAA4537438.1"/>
    </source>
</evidence>
<sequence>MSEAVVIAARRTPIGNAGGVLRALTADELAAPVLRALLADAGAAGRPAPPSAPTPARAERRGPAGEPGPGLEVADVILGNVFGPGGNTARVAALRAGLGFGVPGLTVDRQCASGLAAIVVACSLVRAGAGSAYLAGGTESASTAPHRAWRTDPPTPYSRAPFAPADLGDPDMGPAADLVAAEAGISRDRQDRFALRSHERAVAAQRAGRFADEIVPLATTPSSDRAATDRAATDRAATDRGDAVTRDQRPRAGFTSARLARFPPAFTPDGTATAANSCAVSDGAAAVMVVDEETRRRLGVPGLRLVASATSGVDPSRLGLGAVPAMREVLKYGVPAVTEFTEAFAGQTLACLDAAGLDERTASPDGGAIALGHPWGASGAVLVVRLFTRLVRERRGGLGLTALSAGGGVGVAALWEAVGVDTA</sequence>
<evidence type="ECO:0000256" key="1">
    <source>
        <dbReference type="ARBA" id="ARBA00010982"/>
    </source>
</evidence>
<dbReference type="Pfam" id="PF02803">
    <property type="entry name" value="Thiolase_C"/>
    <property type="match status" value="1"/>
</dbReference>
<keyword evidence="2 4" id="KW-0808">Transferase</keyword>
<keyword evidence="9" id="KW-1185">Reference proteome</keyword>
<comment type="caution">
    <text evidence="8">The sequence shown here is derived from an EMBL/GenBank/DDBJ whole genome shotgun (WGS) entry which is preliminary data.</text>
</comment>
<reference evidence="9" key="1">
    <citation type="journal article" date="2019" name="Int. J. Syst. Evol. Microbiol.">
        <title>The Global Catalogue of Microorganisms (GCM) 10K type strain sequencing project: providing services to taxonomists for standard genome sequencing and annotation.</title>
        <authorList>
            <consortium name="The Broad Institute Genomics Platform"/>
            <consortium name="The Broad Institute Genome Sequencing Center for Infectious Disease"/>
            <person name="Wu L."/>
            <person name="Ma J."/>
        </authorList>
    </citation>
    <scope>NUCLEOTIDE SEQUENCE [LARGE SCALE GENOMIC DNA]</scope>
    <source>
        <strain evidence="9">JCM 17906</strain>
    </source>
</reference>
<evidence type="ECO:0000313" key="9">
    <source>
        <dbReference type="Proteomes" id="UP001501598"/>
    </source>
</evidence>
<proteinExistence type="inferred from homology"/>
<dbReference type="InterPro" id="IPR020617">
    <property type="entry name" value="Thiolase_C"/>
</dbReference>
<feature type="compositionally biased region" description="Basic and acidic residues" evidence="5">
    <location>
        <begin position="226"/>
        <end position="250"/>
    </location>
</feature>
<feature type="domain" description="Thiolase C-terminal" evidence="7">
    <location>
        <begin position="304"/>
        <end position="416"/>
    </location>
</feature>
<comment type="similarity">
    <text evidence="1 4">Belongs to the thiolase-like superfamily. Thiolase family.</text>
</comment>
<dbReference type="PANTHER" id="PTHR43853:SF3">
    <property type="entry name" value="ACETYL-COA C-ACETYLTRANSFERASE YHFS-RELATED"/>
    <property type="match status" value="1"/>
</dbReference>
<evidence type="ECO:0000256" key="4">
    <source>
        <dbReference type="RuleBase" id="RU003557"/>
    </source>
</evidence>
<evidence type="ECO:0000256" key="5">
    <source>
        <dbReference type="SAM" id="MobiDB-lite"/>
    </source>
</evidence>
<dbReference type="NCBIfam" id="TIGR01930">
    <property type="entry name" value="AcCoA-C-Actrans"/>
    <property type="match status" value="1"/>
</dbReference>
<dbReference type="CDD" id="cd00751">
    <property type="entry name" value="thiolase"/>
    <property type="match status" value="1"/>
</dbReference>
<evidence type="ECO:0000256" key="2">
    <source>
        <dbReference type="ARBA" id="ARBA00022679"/>
    </source>
</evidence>
<dbReference type="InterPro" id="IPR016039">
    <property type="entry name" value="Thiolase-like"/>
</dbReference>
<dbReference type="Pfam" id="PF00108">
    <property type="entry name" value="Thiolase_N"/>
    <property type="match status" value="1"/>
</dbReference>
<evidence type="ECO:0000256" key="3">
    <source>
        <dbReference type="ARBA" id="ARBA00023315"/>
    </source>
</evidence>
<feature type="region of interest" description="Disordered" evidence="5">
    <location>
        <begin position="137"/>
        <end position="156"/>
    </location>
</feature>